<dbReference type="PIRSF" id="PIRSF000429">
    <property type="entry name" value="Ac-CoA_Ac_transf"/>
    <property type="match status" value="1"/>
</dbReference>
<feature type="domain" description="Thiolase N-terminal" evidence="1">
    <location>
        <begin position="5"/>
        <end position="197"/>
    </location>
</feature>
<dbReference type="InterPro" id="IPR002155">
    <property type="entry name" value="Thiolase"/>
</dbReference>
<organism evidence="3">
    <name type="scientific">marine sediment metagenome</name>
    <dbReference type="NCBI Taxonomy" id="412755"/>
    <lineage>
        <taxon>unclassified sequences</taxon>
        <taxon>metagenomes</taxon>
        <taxon>ecological metagenomes</taxon>
    </lineage>
</organism>
<evidence type="ECO:0008006" key="4">
    <source>
        <dbReference type="Google" id="ProtNLM"/>
    </source>
</evidence>
<dbReference type="InterPro" id="IPR055140">
    <property type="entry name" value="Thiolase_C_2"/>
</dbReference>
<dbReference type="AlphaFoldDB" id="A0A0F9J483"/>
<dbReference type="CDD" id="cd00829">
    <property type="entry name" value="SCP-x_thiolase"/>
    <property type="match status" value="1"/>
</dbReference>
<dbReference type="Pfam" id="PF22691">
    <property type="entry name" value="Thiolase_C_1"/>
    <property type="match status" value="1"/>
</dbReference>
<dbReference type="InterPro" id="IPR016039">
    <property type="entry name" value="Thiolase-like"/>
</dbReference>
<name>A0A0F9J483_9ZZZZ</name>
<proteinExistence type="predicted"/>
<accession>A0A0F9J483</accession>
<dbReference type="GO" id="GO:0016747">
    <property type="term" value="F:acyltransferase activity, transferring groups other than amino-acyl groups"/>
    <property type="evidence" value="ECO:0007669"/>
    <property type="project" value="InterPro"/>
</dbReference>
<dbReference type="PANTHER" id="PTHR42870">
    <property type="entry name" value="ACETYL-COA C-ACETYLTRANSFERASE"/>
    <property type="match status" value="1"/>
</dbReference>
<feature type="domain" description="Thiolase C-terminal" evidence="2">
    <location>
        <begin position="259"/>
        <end position="404"/>
    </location>
</feature>
<dbReference type="Pfam" id="PF00108">
    <property type="entry name" value="Thiolase_N"/>
    <property type="match status" value="1"/>
</dbReference>
<reference evidence="3" key="1">
    <citation type="journal article" date="2015" name="Nature">
        <title>Complex archaea that bridge the gap between prokaryotes and eukaryotes.</title>
        <authorList>
            <person name="Spang A."/>
            <person name="Saw J.H."/>
            <person name="Jorgensen S.L."/>
            <person name="Zaremba-Niedzwiedzka K."/>
            <person name="Martijn J."/>
            <person name="Lind A.E."/>
            <person name="van Eijk R."/>
            <person name="Schleper C."/>
            <person name="Guy L."/>
            <person name="Ettema T.J."/>
        </authorList>
    </citation>
    <scope>NUCLEOTIDE SEQUENCE</scope>
</reference>
<dbReference type="InterPro" id="IPR020616">
    <property type="entry name" value="Thiolase_N"/>
</dbReference>
<evidence type="ECO:0000259" key="1">
    <source>
        <dbReference type="Pfam" id="PF00108"/>
    </source>
</evidence>
<gene>
    <name evidence="3" type="ORF">LCGC14_1502440</name>
</gene>
<dbReference type="Gene3D" id="3.40.47.10">
    <property type="match status" value="1"/>
</dbReference>
<evidence type="ECO:0000313" key="3">
    <source>
        <dbReference type="EMBL" id="KKM64333.1"/>
    </source>
</evidence>
<sequence length="412" mass="44506">MMRRVAIIGVGITPFRTRWLEKTYFELAYDATKLALEDANKNGAEITHKHLQSTVYGIYNELFERQFMPDIFINSYIGMNDKPGVRVATGGATGGYAVRTAYAEVASGLSDLTLCLGVEKCADCYDEKTGASTPEVLNSIAYSTDMTYEYPMGVNAASSYVSMVNAHFEEFGNPTEEQMALVSVKNHGNAMNNPKAQSPMKITVEDVLNSRIICYPFKLLDCCLYSEASAALILASEDKVKELKVENPIWITGVGAANTDCFIGNREDMGRLYSNIHAAKAAYKMAGLEYNKIKSQIDLAELHDAFSGQEVISYEELGFVPFGEGGKWIESGGPLIDGEVPCCPSGGLIGCGHAVGATGIMSTGESALQLRGDAGKHQVKTMENGRAISHSIGGPGAAYAVIIVMENEEARK</sequence>
<dbReference type="SUPFAM" id="SSF53901">
    <property type="entry name" value="Thiolase-like"/>
    <property type="match status" value="2"/>
</dbReference>
<comment type="caution">
    <text evidence="3">The sequence shown here is derived from an EMBL/GenBank/DDBJ whole genome shotgun (WGS) entry which is preliminary data.</text>
</comment>
<protein>
    <recommendedName>
        <fullName evidence="4">Thiolase N-terminal domain-containing protein</fullName>
    </recommendedName>
</protein>
<dbReference type="PANTHER" id="PTHR42870:SF7">
    <property type="entry name" value="ACETYL-COA C-ACETYLTRANSFERASE (ACETOACETYL-COA THIOLASE) (ACAB-3)"/>
    <property type="match status" value="1"/>
</dbReference>
<dbReference type="EMBL" id="LAZR01010922">
    <property type="protein sequence ID" value="KKM64333.1"/>
    <property type="molecule type" value="Genomic_DNA"/>
</dbReference>
<evidence type="ECO:0000259" key="2">
    <source>
        <dbReference type="Pfam" id="PF22691"/>
    </source>
</evidence>